<evidence type="ECO:0000256" key="8">
    <source>
        <dbReference type="SAM" id="Phobius"/>
    </source>
</evidence>
<feature type="transmembrane region" description="Helical" evidence="8">
    <location>
        <begin position="408"/>
        <end position="434"/>
    </location>
</feature>
<evidence type="ECO:0000259" key="9">
    <source>
        <dbReference type="Pfam" id="PF00361"/>
    </source>
</evidence>
<dbReference type="Proteomes" id="UP000654604">
    <property type="component" value="Unassembled WGS sequence"/>
</dbReference>
<dbReference type="PANTHER" id="PTHR43507:SF21">
    <property type="entry name" value="NAD(P)H-QUINONE OXIDOREDUCTASE CHAIN 4, CHLOROPLASTIC"/>
    <property type="match status" value="1"/>
</dbReference>
<feature type="transmembrane region" description="Helical" evidence="8">
    <location>
        <begin position="70"/>
        <end position="98"/>
    </location>
</feature>
<feature type="transmembrane region" description="Helical" evidence="8">
    <location>
        <begin position="454"/>
        <end position="473"/>
    </location>
</feature>
<accession>A0ABR9V1W3</accession>
<evidence type="ECO:0000256" key="4">
    <source>
        <dbReference type="ARBA" id="ARBA00022989"/>
    </source>
</evidence>
<evidence type="ECO:0000256" key="2">
    <source>
        <dbReference type="ARBA" id="ARBA00009025"/>
    </source>
</evidence>
<dbReference type="RefSeq" id="WP_193800021.1">
    <property type="nucleotide sequence ID" value="NZ_JADEWC010000005.1"/>
</dbReference>
<keyword evidence="5 8" id="KW-0472">Membrane</keyword>
<feature type="transmembrane region" description="Helical" evidence="8">
    <location>
        <begin position="207"/>
        <end position="230"/>
    </location>
</feature>
<proteinExistence type="inferred from homology"/>
<reference evidence="10 11" key="1">
    <citation type="submission" date="2020-10" db="EMBL/GenBank/DDBJ databases">
        <authorList>
            <person name="Castelo-Branco R."/>
            <person name="Eusebio N."/>
            <person name="Adriana R."/>
            <person name="Vieira A."/>
            <person name="Brugerolle De Fraissinette N."/>
            <person name="Rezende De Castro R."/>
            <person name="Schneider M.P."/>
            <person name="Vasconcelos V."/>
            <person name="Leao P.N."/>
        </authorList>
    </citation>
    <scope>NUCLEOTIDE SEQUENCE [LARGE SCALE GENOMIC DNA]</scope>
    <source>
        <strain evidence="10 11">LEGE 03274</strain>
    </source>
</reference>
<keyword evidence="4 8" id="KW-1133">Transmembrane helix</keyword>
<protein>
    <submittedName>
        <fullName evidence="10">NADH-quinone oxidoreductase subunit M</fullName>
        <ecNumber evidence="10">1.6.5.-</ecNumber>
    </submittedName>
</protein>
<feature type="transmembrane region" description="Helical" evidence="8">
    <location>
        <begin position="165"/>
        <end position="187"/>
    </location>
</feature>
<evidence type="ECO:0000313" key="10">
    <source>
        <dbReference type="EMBL" id="MBE9221842.1"/>
    </source>
</evidence>
<comment type="subcellular location">
    <subcellularLocation>
        <location evidence="1">Endomembrane system</location>
        <topology evidence="1">Multi-pass membrane protein</topology>
    </subcellularLocation>
    <subcellularLocation>
        <location evidence="7">Membrane</location>
        <topology evidence="7">Multi-pass membrane protein</topology>
    </subcellularLocation>
</comment>
<feature type="transmembrane region" description="Helical" evidence="8">
    <location>
        <begin position="269"/>
        <end position="290"/>
    </location>
</feature>
<dbReference type="PRINTS" id="PR01437">
    <property type="entry name" value="NUOXDRDTASE4"/>
</dbReference>
<organism evidence="10 11">
    <name type="scientific">Cyanobacterium stanieri LEGE 03274</name>
    <dbReference type="NCBI Taxonomy" id="1828756"/>
    <lineage>
        <taxon>Bacteria</taxon>
        <taxon>Bacillati</taxon>
        <taxon>Cyanobacteriota</taxon>
        <taxon>Cyanophyceae</taxon>
        <taxon>Oscillatoriophycideae</taxon>
        <taxon>Chroococcales</taxon>
        <taxon>Geminocystaceae</taxon>
        <taxon>Cyanobacterium</taxon>
    </lineage>
</organism>
<name>A0ABR9V1W3_9CHRO</name>
<dbReference type="GO" id="GO:0016491">
    <property type="term" value="F:oxidoreductase activity"/>
    <property type="evidence" value="ECO:0007669"/>
    <property type="project" value="UniProtKB-KW"/>
</dbReference>
<feature type="domain" description="NADH:quinone oxidoreductase/Mrp antiporter transmembrane" evidence="9">
    <location>
        <begin position="129"/>
        <end position="422"/>
    </location>
</feature>
<feature type="transmembrane region" description="Helical" evidence="8">
    <location>
        <begin position="6"/>
        <end position="24"/>
    </location>
</feature>
<feature type="transmembrane region" description="Helical" evidence="8">
    <location>
        <begin position="302"/>
        <end position="320"/>
    </location>
</feature>
<comment type="similarity">
    <text evidence="2">Belongs to the complex I subunit 4 family.</text>
</comment>
<dbReference type="PANTHER" id="PTHR43507">
    <property type="entry name" value="NADH-UBIQUINONE OXIDOREDUCTASE CHAIN 4"/>
    <property type="match status" value="1"/>
</dbReference>
<dbReference type="Pfam" id="PF00361">
    <property type="entry name" value="Proton_antipo_M"/>
    <property type="match status" value="1"/>
</dbReference>
<gene>
    <name evidence="10" type="ORF">IQ215_03950</name>
</gene>
<dbReference type="EC" id="1.6.5.-" evidence="10"/>
<evidence type="ECO:0000313" key="11">
    <source>
        <dbReference type="Proteomes" id="UP000654604"/>
    </source>
</evidence>
<evidence type="ECO:0000256" key="3">
    <source>
        <dbReference type="ARBA" id="ARBA00022692"/>
    </source>
</evidence>
<feature type="transmembrane region" description="Helical" evidence="8">
    <location>
        <begin position="332"/>
        <end position="349"/>
    </location>
</feature>
<dbReference type="InterPro" id="IPR010227">
    <property type="entry name" value="NADH_Q_OxRdtase_chainM/4"/>
</dbReference>
<evidence type="ECO:0000256" key="1">
    <source>
        <dbReference type="ARBA" id="ARBA00004127"/>
    </source>
</evidence>
<keyword evidence="11" id="KW-1185">Reference proteome</keyword>
<evidence type="ECO:0000256" key="7">
    <source>
        <dbReference type="RuleBase" id="RU000320"/>
    </source>
</evidence>
<dbReference type="EMBL" id="JADEWC010000005">
    <property type="protein sequence ID" value="MBE9221842.1"/>
    <property type="molecule type" value="Genomic_DNA"/>
</dbReference>
<comment type="function">
    <text evidence="6">NDH-1 shuttles electrons from NAD(P)H, via FMN and iron-sulfur (Fe-S) centers, to quinones in the respiratory chain. The immediate electron acceptor for the enzyme in this species is believed to be plastoquinone. Couples the redox reaction to proton translocation (for every two electrons transferred, four hydrogen ions are translocated across the cytoplasmic membrane), and thus conserves the redox energy in a proton gradient.</text>
</comment>
<sequence>MLDLLVLTPIIGAIALGISANIFKGKQSKKIALISALITLAISLYIGYNFDYSTSQLQYEHTYQWLPFIGLNYVSAIDGLSLPLVILNCLLITLAIYNSESGTKPLTKPTLYYILILLLASCVNGALIAQNLLLFFIFYEVKLVPIYLLISIWGDKKGSYAGTKYLLYTAFSGIFVLTGFLALVFLSDINSFDYNNIQTNLLPFAKQIIILVAIVIGFAIKIPIIPLHTWLPDAYTESSTPVSMLLGGIVSKLGTYGLIRFGLRLFPDAWVNITPYIAILAVISAIYASLIAISQTDIKKMIAYASIAHINFVVLAIAAATDLSIVGAITQMFAHGLIVALLFHLAGILEDKTNTRDIKQLHGLMNPYRGLPFVGGLMITAVMASAGIPGMVGFVGEFLTFQGSFAVFPIYTLICLIATGLTAVYFVILLNQVFFGRMENSTGYLPKVRFSERIPALVLTVLIVFFGINPTWLTMLR</sequence>
<keyword evidence="3 7" id="KW-0812">Transmembrane</keyword>
<comment type="caution">
    <text evidence="10">The sequence shown here is derived from an EMBL/GenBank/DDBJ whole genome shotgun (WGS) entry which is preliminary data.</text>
</comment>
<feature type="transmembrane region" description="Helical" evidence="8">
    <location>
        <begin position="370"/>
        <end position="396"/>
    </location>
</feature>
<feature type="transmembrane region" description="Helical" evidence="8">
    <location>
        <begin position="110"/>
        <end position="128"/>
    </location>
</feature>
<evidence type="ECO:0000256" key="5">
    <source>
        <dbReference type="ARBA" id="ARBA00023136"/>
    </source>
</evidence>
<dbReference type="InterPro" id="IPR003918">
    <property type="entry name" value="NADH_UbQ_OxRdtase"/>
</dbReference>
<dbReference type="InterPro" id="IPR001750">
    <property type="entry name" value="ND/Mrp_TM"/>
</dbReference>
<dbReference type="NCBIfam" id="TIGR01972">
    <property type="entry name" value="NDH_I_M"/>
    <property type="match status" value="1"/>
</dbReference>
<evidence type="ECO:0000256" key="6">
    <source>
        <dbReference type="ARBA" id="ARBA00025624"/>
    </source>
</evidence>
<feature type="transmembrane region" description="Helical" evidence="8">
    <location>
        <begin position="31"/>
        <end position="50"/>
    </location>
</feature>
<keyword evidence="10" id="KW-0560">Oxidoreductase</keyword>